<feature type="transmembrane region" description="Helical" evidence="9">
    <location>
        <begin position="40"/>
        <end position="57"/>
    </location>
</feature>
<keyword evidence="3" id="KW-0813">Transport</keyword>
<feature type="compositionally biased region" description="Acidic residues" evidence="8">
    <location>
        <begin position="189"/>
        <end position="203"/>
    </location>
</feature>
<comment type="subcellular location">
    <subcellularLocation>
        <location evidence="1">Cell membrane</location>
        <topology evidence="1">Multi-pass membrane protein</topology>
    </subcellularLocation>
</comment>
<feature type="transmembrane region" description="Helical" evidence="9">
    <location>
        <begin position="16"/>
        <end position="34"/>
    </location>
</feature>
<evidence type="ECO:0000256" key="8">
    <source>
        <dbReference type="SAM" id="MobiDB-lite"/>
    </source>
</evidence>
<evidence type="ECO:0000256" key="9">
    <source>
        <dbReference type="SAM" id="Phobius"/>
    </source>
</evidence>
<proteinExistence type="inferred from homology"/>
<feature type="transmembrane region" description="Helical" evidence="9">
    <location>
        <begin position="406"/>
        <end position="432"/>
    </location>
</feature>
<evidence type="ECO:0000256" key="3">
    <source>
        <dbReference type="ARBA" id="ARBA00022448"/>
    </source>
</evidence>
<keyword evidence="7 9" id="KW-0472">Membrane</keyword>
<name>A0A517SPD9_9BACT</name>
<feature type="transmembrane region" description="Helical" evidence="9">
    <location>
        <begin position="331"/>
        <end position="358"/>
    </location>
</feature>
<dbReference type="EMBL" id="CP036272">
    <property type="protein sequence ID" value="QDT57979.1"/>
    <property type="molecule type" value="Genomic_DNA"/>
</dbReference>
<feature type="compositionally biased region" description="Basic and acidic residues" evidence="8">
    <location>
        <begin position="138"/>
        <end position="148"/>
    </location>
</feature>
<keyword evidence="11" id="KW-1185">Reference proteome</keyword>
<dbReference type="Pfam" id="PF01594">
    <property type="entry name" value="AI-2E_transport"/>
    <property type="match status" value="2"/>
</dbReference>
<keyword evidence="5 9" id="KW-0812">Transmembrane</keyword>
<dbReference type="GO" id="GO:0055085">
    <property type="term" value="P:transmembrane transport"/>
    <property type="evidence" value="ECO:0007669"/>
    <property type="project" value="TreeGrafter"/>
</dbReference>
<evidence type="ECO:0000313" key="10">
    <source>
        <dbReference type="EMBL" id="QDT57979.1"/>
    </source>
</evidence>
<feature type="transmembrane region" description="Helical" evidence="9">
    <location>
        <begin position="365"/>
        <end position="386"/>
    </location>
</feature>
<protein>
    <submittedName>
        <fullName evidence="10">AI-2 transport protein TqsA</fullName>
    </submittedName>
</protein>
<accession>A0A517SPD9</accession>
<dbReference type="InterPro" id="IPR002549">
    <property type="entry name" value="AI-2E-like"/>
</dbReference>
<dbReference type="GO" id="GO:0005886">
    <property type="term" value="C:plasma membrane"/>
    <property type="evidence" value="ECO:0007669"/>
    <property type="project" value="UniProtKB-SubCell"/>
</dbReference>
<evidence type="ECO:0000256" key="4">
    <source>
        <dbReference type="ARBA" id="ARBA00022475"/>
    </source>
</evidence>
<reference evidence="10 11" key="1">
    <citation type="submission" date="2019-02" db="EMBL/GenBank/DDBJ databases">
        <title>Deep-cultivation of Planctomycetes and their phenomic and genomic characterization uncovers novel biology.</title>
        <authorList>
            <person name="Wiegand S."/>
            <person name="Jogler M."/>
            <person name="Boedeker C."/>
            <person name="Pinto D."/>
            <person name="Vollmers J."/>
            <person name="Rivas-Marin E."/>
            <person name="Kohn T."/>
            <person name="Peeters S.H."/>
            <person name="Heuer A."/>
            <person name="Rast P."/>
            <person name="Oberbeckmann S."/>
            <person name="Bunk B."/>
            <person name="Jeske O."/>
            <person name="Meyerdierks A."/>
            <person name="Storesund J.E."/>
            <person name="Kallscheuer N."/>
            <person name="Luecker S."/>
            <person name="Lage O.M."/>
            <person name="Pohl T."/>
            <person name="Merkel B.J."/>
            <person name="Hornburger P."/>
            <person name="Mueller R.-W."/>
            <person name="Bruemmer F."/>
            <person name="Labrenz M."/>
            <person name="Spormann A.M."/>
            <person name="Op den Camp H."/>
            <person name="Overmann J."/>
            <person name="Amann R."/>
            <person name="Jetten M.S.M."/>
            <person name="Mascher T."/>
            <person name="Medema M.H."/>
            <person name="Devos D.P."/>
            <person name="Kaster A.-K."/>
            <person name="Ovreas L."/>
            <person name="Rohde M."/>
            <person name="Galperin M.Y."/>
            <person name="Jogler C."/>
        </authorList>
    </citation>
    <scope>NUCLEOTIDE SEQUENCE [LARGE SCALE GENOMIC DNA]</scope>
    <source>
        <strain evidence="10 11">SV_7m_r</strain>
    </source>
</reference>
<organism evidence="10 11">
    <name type="scientific">Stieleria bergensis</name>
    <dbReference type="NCBI Taxonomy" id="2528025"/>
    <lineage>
        <taxon>Bacteria</taxon>
        <taxon>Pseudomonadati</taxon>
        <taxon>Planctomycetota</taxon>
        <taxon>Planctomycetia</taxon>
        <taxon>Pirellulales</taxon>
        <taxon>Pirellulaceae</taxon>
        <taxon>Stieleria</taxon>
    </lineage>
</organism>
<dbReference type="PANTHER" id="PTHR21716:SF53">
    <property type="entry name" value="PERMEASE PERM-RELATED"/>
    <property type="match status" value="1"/>
</dbReference>
<dbReference type="OrthoDB" id="9799225at2"/>
<feature type="transmembrane region" description="Helical" evidence="9">
    <location>
        <begin position="302"/>
        <end position="325"/>
    </location>
</feature>
<keyword evidence="4" id="KW-1003">Cell membrane</keyword>
<feature type="compositionally biased region" description="Low complexity" evidence="8">
    <location>
        <begin position="204"/>
        <end position="215"/>
    </location>
</feature>
<evidence type="ECO:0000256" key="5">
    <source>
        <dbReference type="ARBA" id="ARBA00022692"/>
    </source>
</evidence>
<evidence type="ECO:0000256" key="2">
    <source>
        <dbReference type="ARBA" id="ARBA00009773"/>
    </source>
</evidence>
<dbReference type="PANTHER" id="PTHR21716">
    <property type="entry name" value="TRANSMEMBRANE PROTEIN"/>
    <property type="match status" value="1"/>
</dbReference>
<evidence type="ECO:0000256" key="1">
    <source>
        <dbReference type="ARBA" id="ARBA00004651"/>
    </source>
</evidence>
<gene>
    <name evidence="10" type="primary">tqsA</name>
    <name evidence="10" type="ORF">SV7mr_04670</name>
</gene>
<sequence length="458" mass="49535">MANQPHPVQSISDRRVQTACLMILATVAGLGAVYWLRPVLVPLVVAIFVVSGINPLLTYLEHRLHVSRIFAAGLAFLLGTAFLGAFLVAIAGSARDLNNNKDRYQQRVKQITSNLEGWIPNRLSSSVSWLNPEFWESDKDKREEKENESAPQSAKPIVASATKPAEQTDEKPEADQTPNVTPDSQASSDDTEAAEGPTDDPAADPETAAADPAAEPSRIENELIGTMQGNPRNGLQTAAARQQDVLDELVSQGITVVSQGFMSLISTSMIVLIYVFFLLLGKPSYADTETVREIDLQIRTYLSLKTVISVVTGAIFSLALALFGVPMALSFGVMAFLLNFIPNIGPVIATILPLPLIILDPSGNLIWMLAAIATISAIQLISGNVIEPKMMGESSDLHPVTILVGLMFWGMMWGIIGMFLATPMIAAAKIVLERFEPTRKVALLMAGRWEEDSEPATS</sequence>
<dbReference type="Proteomes" id="UP000315003">
    <property type="component" value="Chromosome"/>
</dbReference>
<evidence type="ECO:0000256" key="7">
    <source>
        <dbReference type="ARBA" id="ARBA00023136"/>
    </source>
</evidence>
<evidence type="ECO:0000256" key="6">
    <source>
        <dbReference type="ARBA" id="ARBA00022989"/>
    </source>
</evidence>
<dbReference type="AlphaFoldDB" id="A0A517SPD9"/>
<dbReference type="RefSeq" id="WP_145268813.1">
    <property type="nucleotide sequence ID" value="NZ_CP036272.1"/>
</dbReference>
<keyword evidence="6 9" id="KW-1133">Transmembrane helix</keyword>
<feature type="region of interest" description="Disordered" evidence="8">
    <location>
        <begin position="138"/>
        <end position="215"/>
    </location>
</feature>
<feature type="transmembrane region" description="Helical" evidence="9">
    <location>
        <begin position="69"/>
        <end position="91"/>
    </location>
</feature>
<evidence type="ECO:0000313" key="11">
    <source>
        <dbReference type="Proteomes" id="UP000315003"/>
    </source>
</evidence>
<comment type="similarity">
    <text evidence="2">Belongs to the autoinducer-2 exporter (AI-2E) (TC 2.A.86) family.</text>
</comment>
<feature type="compositionally biased region" description="Polar residues" evidence="8">
    <location>
        <begin position="176"/>
        <end position="188"/>
    </location>
</feature>
<feature type="transmembrane region" description="Helical" evidence="9">
    <location>
        <begin position="261"/>
        <end position="281"/>
    </location>
</feature>